<organism evidence="1 2">
    <name type="scientific">Clitoria ternatea</name>
    <name type="common">Butterfly pea</name>
    <dbReference type="NCBI Taxonomy" id="43366"/>
    <lineage>
        <taxon>Eukaryota</taxon>
        <taxon>Viridiplantae</taxon>
        <taxon>Streptophyta</taxon>
        <taxon>Embryophyta</taxon>
        <taxon>Tracheophyta</taxon>
        <taxon>Spermatophyta</taxon>
        <taxon>Magnoliopsida</taxon>
        <taxon>eudicotyledons</taxon>
        <taxon>Gunneridae</taxon>
        <taxon>Pentapetalae</taxon>
        <taxon>rosids</taxon>
        <taxon>fabids</taxon>
        <taxon>Fabales</taxon>
        <taxon>Fabaceae</taxon>
        <taxon>Papilionoideae</taxon>
        <taxon>50 kb inversion clade</taxon>
        <taxon>NPAAA clade</taxon>
        <taxon>indigoferoid/millettioid clade</taxon>
        <taxon>Phaseoleae</taxon>
        <taxon>Clitoria</taxon>
    </lineage>
</organism>
<evidence type="ECO:0000313" key="1">
    <source>
        <dbReference type="EMBL" id="KAK7262669.1"/>
    </source>
</evidence>
<gene>
    <name evidence="1" type="ORF">RJT34_30244</name>
</gene>
<accession>A0AAN9ET22</accession>
<reference evidence="1 2" key="1">
    <citation type="submission" date="2024-01" db="EMBL/GenBank/DDBJ databases">
        <title>The genomes of 5 underutilized Papilionoideae crops provide insights into root nodulation and disease resistance.</title>
        <authorList>
            <person name="Yuan L."/>
        </authorList>
    </citation>
    <scope>NUCLEOTIDE SEQUENCE [LARGE SCALE GENOMIC DNA]</scope>
    <source>
        <strain evidence="1">LY-2023</strain>
        <tissue evidence="1">Leaf</tissue>
    </source>
</reference>
<evidence type="ECO:0000313" key="2">
    <source>
        <dbReference type="Proteomes" id="UP001359559"/>
    </source>
</evidence>
<comment type="caution">
    <text evidence="1">The sequence shown here is derived from an EMBL/GenBank/DDBJ whole genome shotgun (WGS) entry which is preliminary data.</text>
</comment>
<name>A0AAN9ET22_CLITE</name>
<dbReference type="Proteomes" id="UP001359559">
    <property type="component" value="Unassembled WGS sequence"/>
</dbReference>
<proteinExistence type="predicted"/>
<protein>
    <submittedName>
        <fullName evidence="1">Uncharacterized protein</fullName>
    </submittedName>
</protein>
<keyword evidence="2" id="KW-1185">Reference proteome</keyword>
<dbReference type="AlphaFoldDB" id="A0AAN9ET22"/>
<dbReference type="EMBL" id="JAYKXN010000008">
    <property type="protein sequence ID" value="KAK7262669.1"/>
    <property type="molecule type" value="Genomic_DNA"/>
</dbReference>
<sequence length="75" mass="8478">MTTMEREHENQVRRRDIGLVGAEWEGKQQSCQEEGFGFYLPWALLEQALIFGNPIKPDIVGMISGHLLNRASSSC</sequence>